<dbReference type="InterPro" id="IPR042226">
    <property type="entry name" value="eFR1_2_sf"/>
</dbReference>
<dbReference type="Gene3D" id="3.30.420.60">
    <property type="entry name" value="eRF1 domain 2"/>
    <property type="match status" value="1"/>
</dbReference>
<dbReference type="InterPro" id="IPR029064">
    <property type="entry name" value="Ribosomal_eL30-like_sf"/>
</dbReference>
<protein>
    <submittedName>
        <fullName evidence="1">Eukaryotic peptide chain release factor subunit 1-1</fullName>
    </submittedName>
</protein>
<keyword evidence="2" id="KW-1185">Reference proteome</keyword>
<gene>
    <name evidence="1" type="ORF">FRX31_029814</name>
</gene>
<organism evidence="1 2">
    <name type="scientific">Thalictrum thalictroides</name>
    <name type="common">Rue-anemone</name>
    <name type="synonym">Anemone thalictroides</name>
    <dbReference type="NCBI Taxonomy" id="46969"/>
    <lineage>
        <taxon>Eukaryota</taxon>
        <taxon>Viridiplantae</taxon>
        <taxon>Streptophyta</taxon>
        <taxon>Embryophyta</taxon>
        <taxon>Tracheophyta</taxon>
        <taxon>Spermatophyta</taxon>
        <taxon>Magnoliopsida</taxon>
        <taxon>Ranunculales</taxon>
        <taxon>Ranunculaceae</taxon>
        <taxon>Thalictroideae</taxon>
        <taxon>Thalictrum</taxon>
    </lineage>
</organism>
<evidence type="ECO:0000313" key="1">
    <source>
        <dbReference type="EMBL" id="KAF5180602.1"/>
    </source>
</evidence>
<dbReference type="EMBL" id="JABWDY010037198">
    <property type="protein sequence ID" value="KAF5180602.1"/>
    <property type="molecule type" value="Genomic_DNA"/>
</dbReference>
<name>A0A7J6V878_THATH</name>
<dbReference type="Proteomes" id="UP000554482">
    <property type="component" value="Unassembled WGS sequence"/>
</dbReference>
<dbReference type="SUPFAM" id="SSF55315">
    <property type="entry name" value="L30e-like"/>
    <property type="match status" value="1"/>
</dbReference>
<dbReference type="GO" id="GO:0003747">
    <property type="term" value="F:translation release factor activity"/>
    <property type="evidence" value="ECO:0007669"/>
    <property type="project" value="InterPro"/>
</dbReference>
<sequence>MLDPSTNQPHVAGLILAGFADFKKAKILNVVDVYYGRKNGFNQAIGMSYEILANVKYVQGKRLIGKYFQKVSHDTEKCIFDVDDTDLKALEMGVVRLLSCGKIWISTAELEVLEKLCSSLSPRNFTGFPIPPGV</sequence>
<dbReference type="OrthoDB" id="1708852at2759"/>
<evidence type="ECO:0000313" key="2">
    <source>
        <dbReference type="Proteomes" id="UP000554482"/>
    </source>
</evidence>
<dbReference type="AlphaFoldDB" id="A0A7J6V878"/>
<dbReference type="SUPFAM" id="SSF53137">
    <property type="entry name" value="Translational machinery components"/>
    <property type="match status" value="1"/>
</dbReference>
<dbReference type="Gene3D" id="3.30.1330.30">
    <property type="match status" value="1"/>
</dbReference>
<dbReference type="InterPro" id="IPR004403">
    <property type="entry name" value="Peptide_chain-rel_eRF1/aRF1"/>
</dbReference>
<proteinExistence type="predicted"/>
<comment type="caution">
    <text evidence="1">The sequence shown here is derived from an EMBL/GenBank/DDBJ whole genome shotgun (WGS) entry which is preliminary data.</text>
</comment>
<dbReference type="PANTHER" id="PTHR10113">
    <property type="entry name" value="PEPTIDE CHAIN RELEASE FACTOR SUBUNIT 1"/>
    <property type="match status" value="1"/>
</dbReference>
<reference evidence="1 2" key="1">
    <citation type="submission" date="2020-06" db="EMBL/GenBank/DDBJ databases">
        <title>Transcriptomic and genomic resources for Thalictrum thalictroides and T. hernandezii: Facilitating candidate gene discovery in an emerging model plant lineage.</title>
        <authorList>
            <person name="Arias T."/>
            <person name="Riano-Pachon D.M."/>
            <person name="Di Stilio V.S."/>
        </authorList>
    </citation>
    <scope>NUCLEOTIDE SEQUENCE [LARGE SCALE GENOMIC DNA]</scope>
    <source>
        <strain evidence="2">cv. WT478/WT964</strain>
        <tissue evidence="1">Leaves</tissue>
    </source>
</reference>
<accession>A0A7J6V878</accession>